<sequence>MNDSIKKRGIKAYVDKIKVVMFERGESTTECDILTEVEKVEQVKGFVHLGSLLTNDGKHDRDIERRVNVGNKMNGAFLAIINSKSASRQARAWLFIMES</sequence>
<evidence type="ECO:0000313" key="1">
    <source>
        <dbReference type="EMBL" id="GBP08786.1"/>
    </source>
</evidence>
<dbReference type="Proteomes" id="UP000299102">
    <property type="component" value="Unassembled WGS sequence"/>
</dbReference>
<protein>
    <submittedName>
        <fullName evidence="1">Uncharacterized protein</fullName>
    </submittedName>
</protein>
<dbReference type="AlphaFoldDB" id="A0A4C1T3L3"/>
<reference evidence="1 2" key="1">
    <citation type="journal article" date="2019" name="Commun. Biol.">
        <title>The bagworm genome reveals a unique fibroin gene that provides high tensile strength.</title>
        <authorList>
            <person name="Kono N."/>
            <person name="Nakamura H."/>
            <person name="Ohtoshi R."/>
            <person name="Tomita M."/>
            <person name="Numata K."/>
            <person name="Arakawa K."/>
        </authorList>
    </citation>
    <scope>NUCLEOTIDE SEQUENCE [LARGE SCALE GENOMIC DNA]</scope>
</reference>
<comment type="caution">
    <text evidence="1">The sequence shown here is derived from an EMBL/GenBank/DDBJ whole genome shotgun (WGS) entry which is preliminary data.</text>
</comment>
<gene>
    <name evidence="1" type="ORF">EVAR_7355_1</name>
</gene>
<keyword evidence="2" id="KW-1185">Reference proteome</keyword>
<evidence type="ECO:0000313" key="2">
    <source>
        <dbReference type="Proteomes" id="UP000299102"/>
    </source>
</evidence>
<organism evidence="1 2">
    <name type="scientific">Eumeta variegata</name>
    <name type="common">Bagworm moth</name>
    <name type="synonym">Eumeta japonica</name>
    <dbReference type="NCBI Taxonomy" id="151549"/>
    <lineage>
        <taxon>Eukaryota</taxon>
        <taxon>Metazoa</taxon>
        <taxon>Ecdysozoa</taxon>
        <taxon>Arthropoda</taxon>
        <taxon>Hexapoda</taxon>
        <taxon>Insecta</taxon>
        <taxon>Pterygota</taxon>
        <taxon>Neoptera</taxon>
        <taxon>Endopterygota</taxon>
        <taxon>Lepidoptera</taxon>
        <taxon>Glossata</taxon>
        <taxon>Ditrysia</taxon>
        <taxon>Tineoidea</taxon>
        <taxon>Psychidae</taxon>
        <taxon>Oiketicinae</taxon>
        <taxon>Eumeta</taxon>
    </lineage>
</organism>
<accession>A0A4C1T3L3</accession>
<dbReference type="OrthoDB" id="425681at2759"/>
<dbReference type="EMBL" id="BGZK01000032">
    <property type="protein sequence ID" value="GBP08786.1"/>
    <property type="molecule type" value="Genomic_DNA"/>
</dbReference>
<proteinExistence type="predicted"/>
<name>A0A4C1T3L3_EUMVA</name>